<feature type="domain" description="Guanylate-binding protein N-terminal" evidence="3">
    <location>
        <begin position="48"/>
        <end position="217"/>
    </location>
</feature>
<keyword evidence="1" id="KW-0378">Hydrolase</keyword>
<dbReference type="InterPro" id="IPR027417">
    <property type="entry name" value="P-loop_NTPase"/>
</dbReference>
<sequence length="587" mass="66176">MTTAAIPPIKLVEFVKNKNGEDSFCIGKDAMQSLEVMLLSPLLANKKWGNELEAHAKPGILLWPEPFFLKNVDDEEIVVLLLNATAFNDKAGVVNNCDILSLLFSSVQICNVNSQIHDWLLQRLEMAGSIAKFASEKDGNLKHFQSLILAVQAWEGNSDAKSEKQHLQDCLKVFQKLKPEDRKKDVDFMTASFAKSSCFLFPFPELEVASPYFERLKCFVSDLFSPDKLVLKKLCGEETTCTDFYFYAIGAMKTFEKAAAFEADGKAKNISEQIIARASVDAAVYKAQTHYRTKMEENMLDSSINCLCAVHKACKAEAFKAFDDAKKNDDKLANEYRDKLDLNIKKKQDQIDALLIRIKKLEQRPSKKQFMFVGDSRFASYPEFRVQEKANAAKWLSIVDASKLDLIVFVNFKNATSIKFPLTATDVPFRSIQWDLLVSIQDGNMVCQLKESGSWSLQCKITFRITDKKEHQVEQVQYFNFSPSNSTASHTWKPPSLVSLDLDEEIIVTASLSSITSISHGHIGTISNAFLQDYYFPFCFHLLLGTTSAHEGDVCTVQEHCDEGESCYGGWQGGIARQMEENDKNRI</sequence>
<accession>A0A915DS16</accession>
<dbReference type="InterPro" id="IPR015894">
    <property type="entry name" value="Guanylate-bd_N"/>
</dbReference>
<feature type="domain" description="Guanylate-binding protein/Atlastin C-terminal" evidence="4">
    <location>
        <begin position="275"/>
        <end position="351"/>
    </location>
</feature>
<evidence type="ECO:0000259" key="4">
    <source>
        <dbReference type="Pfam" id="PF02841"/>
    </source>
</evidence>
<dbReference type="Pfam" id="PF02263">
    <property type="entry name" value="GBP"/>
    <property type="match status" value="1"/>
</dbReference>
<organism evidence="5 6">
    <name type="scientific">Ditylenchus dipsaci</name>
    <dbReference type="NCBI Taxonomy" id="166011"/>
    <lineage>
        <taxon>Eukaryota</taxon>
        <taxon>Metazoa</taxon>
        <taxon>Ecdysozoa</taxon>
        <taxon>Nematoda</taxon>
        <taxon>Chromadorea</taxon>
        <taxon>Rhabditida</taxon>
        <taxon>Tylenchina</taxon>
        <taxon>Tylenchomorpha</taxon>
        <taxon>Sphaerularioidea</taxon>
        <taxon>Anguinidae</taxon>
        <taxon>Anguininae</taxon>
        <taxon>Ditylenchus</taxon>
    </lineage>
</organism>
<evidence type="ECO:0000259" key="3">
    <source>
        <dbReference type="Pfam" id="PF02263"/>
    </source>
</evidence>
<dbReference type="PANTHER" id="PTHR10751">
    <property type="entry name" value="GUANYLATE BINDING PROTEIN"/>
    <property type="match status" value="1"/>
</dbReference>
<dbReference type="Pfam" id="PF02841">
    <property type="entry name" value="GBP_C"/>
    <property type="match status" value="1"/>
</dbReference>
<dbReference type="Proteomes" id="UP000887574">
    <property type="component" value="Unplaced"/>
</dbReference>
<dbReference type="InterPro" id="IPR036543">
    <property type="entry name" value="Guanylate-bd_C_sf"/>
</dbReference>
<reference evidence="6" key="1">
    <citation type="submission" date="2022-11" db="UniProtKB">
        <authorList>
            <consortium name="WormBaseParasite"/>
        </authorList>
    </citation>
    <scope>IDENTIFICATION</scope>
</reference>
<evidence type="ECO:0000256" key="2">
    <source>
        <dbReference type="SAM" id="Coils"/>
    </source>
</evidence>
<evidence type="ECO:0000313" key="6">
    <source>
        <dbReference type="WBParaSite" id="jg22319"/>
    </source>
</evidence>
<dbReference type="WBParaSite" id="jg22319">
    <property type="protein sequence ID" value="jg22319"/>
    <property type="gene ID" value="jg22319"/>
</dbReference>
<dbReference type="InterPro" id="IPR003191">
    <property type="entry name" value="Guanylate-bd/ATL_C"/>
</dbReference>
<name>A0A915DS16_9BILA</name>
<keyword evidence="5" id="KW-1185">Reference proteome</keyword>
<feature type="coiled-coil region" evidence="2">
    <location>
        <begin position="337"/>
        <end position="364"/>
    </location>
</feature>
<protein>
    <submittedName>
        <fullName evidence="6">Uncharacterized protein</fullName>
    </submittedName>
</protein>
<dbReference type="Gene3D" id="1.20.1000.10">
    <property type="entry name" value="Guanylate-binding protein, C-terminal domain"/>
    <property type="match status" value="1"/>
</dbReference>
<dbReference type="AlphaFoldDB" id="A0A915DS16"/>
<evidence type="ECO:0000256" key="1">
    <source>
        <dbReference type="ARBA" id="ARBA00022801"/>
    </source>
</evidence>
<dbReference type="SUPFAM" id="SSF48340">
    <property type="entry name" value="Interferon-induced guanylate-binding protein 1 (GBP1), C-terminal domain"/>
    <property type="match status" value="1"/>
</dbReference>
<dbReference type="Gene3D" id="3.40.50.300">
    <property type="entry name" value="P-loop containing nucleotide triphosphate hydrolases"/>
    <property type="match status" value="1"/>
</dbReference>
<evidence type="ECO:0000313" key="5">
    <source>
        <dbReference type="Proteomes" id="UP000887574"/>
    </source>
</evidence>
<proteinExistence type="predicted"/>
<keyword evidence="2" id="KW-0175">Coiled coil</keyword>
<dbReference type="GO" id="GO:0003924">
    <property type="term" value="F:GTPase activity"/>
    <property type="evidence" value="ECO:0007669"/>
    <property type="project" value="InterPro"/>
</dbReference>
<dbReference type="GO" id="GO:0005525">
    <property type="term" value="F:GTP binding"/>
    <property type="evidence" value="ECO:0007669"/>
    <property type="project" value="InterPro"/>
</dbReference>